<proteinExistence type="predicted"/>
<sequence length="171" mass="19591">MGHPHDQLMCLTLGQCYTSCPPRCIPLLSQTDTNYSNSSDKIFSAIYWRQVTTNRQKVEEAAGNKVDRASLQWQLCKYNLYKSRLFFPSQKIHDRPIVQLKSQNGLNTSDELRQFVALLEEQDRERGDVGWVPNTGLGEVLQRGLELRAVGRDVRELSASDWMAHLALLLR</sequence>
<accession>A0AA88T4W6</accession>
<dbReference type="AlphaFoldDB" id="A0AA88T4W6"/>
<organism evidence="1 2">
    <name type="scientific">Channa striata</name>
    <name type="common">Snakehead murrel</name>
    <name type="synonym">Ophicephalus striatus</name>
    <dbReference type="NCBI Taxonomy" id="64152"/>
    <lineage>
        <taxon>Eukaryota</taxon>
        <taxon>Metazoa</taxon>
        <taxon>Chordata</taxon>
        <taxon>Craniata</taxon>
        <taxon>Vertebrata</taxon>
        <taxon>Euteleostomi</taxon>
        <taxon>Actinopterygii</taxon>
        <taxon>Neopterygii</taxon>
        <taxon>Teleostei</taxon>
        <taxon>Neoteleostei</taxon>
        <taxon>Acanthomorphata</taxon>
        <taxon>Anabantaria</taxon>
        <taxon>Anabantiformes</taxon>
        <taxon>Channoidei</taxon>
        <taxon>Channidae</taxon>
        <taxon>Channa</taxon>
    </lineage>
</organism>
<gene>
    <name evidence="1" type="ORF">Q5P01_001046</name>
</gene>
<protein>
    <submittedName>
        <fullName evidence="1">Uncharacterized protein</fullName>
    </submittedName>
</protein>
<evidence type="ECO:0000313" key="2">
    <source>
        <dbReference type="Proteomes" id="UP001187415"/>
    </source>
</evidence>
<dbReference type="Proteomes" id="UP001187415">
    <property type="component" value="Unassembled WGS sequence"/>
</dbReference>
<reference evidence="1" key="1">
    <citation type="submission" date="2023-07" db="EMBL/GenBank/DDBJ databases">
        <title>Chromosome-level Genome Assembly of Striped Snakehead (Channa striata).</title>
        <authorList>
            <person name="Liu H."/>
        </authorList>
    </citation>
    <scope>NUCLEOTIDE SEQUENCE</scope>
    <source>
        <strain evidence="1">Gz</strain>
        <tissue evidence="1">Muscle</tissue>
    </source>
</reference>
<comment type="caution">
    <text evidence="1">The sequence shown here is derived from an EMBL/GenBank/DDBJ whole genome shotgun (WGS) entry which is preliminary data.</text>
</comment>
<evidence type="ECO:0000313" key="1">
    <source>
        <dbReference type="EMBL" id="KAK2861513.1"/>
    </source>
</evidence>
<dbReference type="EMBL" id="JAUPFM010000001">
    <property type="protein sequence ID" value="KAK2861513.1"/>
    <property type="molecule type" value="Genomic_DNA"/>
</dbReference>
<name>A0AA88T4W6_CHASR</name>
<keyword evidence="2" id="KW-1185">Reference proteome</keyword>